<keyword evidence="3" id="KW-0575">Peroxidase</keyword>
<keyword evidence="6" id="KW-1015">Disulfide bond</keyword>
<dbReference type="SUPFAM" id="SSF52833">
    <property type="entry name" value="Thioredoxin-like"/>
    <property type="match status" value="1"/>
</dbReference>
<evidence type="ECO:0000256" key="5">
    <source>
        <dbReference type="ARBA" id="ARBA00023002"/>
    </source>
</evidence>
<dbReference type="InterPro" id="IPR019479">
    <property type="entry name" value="Peroxiredoxin_C"/>
</dbReference>
<keyword evidence="4" id="KW-0049">Antioxidant</keyword>
<comment type="catalytic activity">
    <reaction evidence="8">
        <text>a hydroperoxide + [thioredoxin]-dithiol = an alcohol + [thioredoxin]-disulfide + H2O</text>
        <dbReference type="Rhea" id="RHEA:62620"/>
        <dbReference type="Rhea" id="RHEA-COMP:10698"/>
        <dbReference type="Rhea" id="RHEA-COMP:10700"/>
        <dbReference type="ChEBI" id="CHEBI:15377"/>
        <dbReference type="ChEBI" id="CHEBI:29950"/>
        <dbReference type="ChEBI" id="CHEBI:30879"/>
        <dbReference type="ChEBI" id="CHEBI:35924"/>
        <dbReference type="ChEBI" id="CHEBI:50058"/>
        <dbReference type="EC" id="1.11.1.24"/>
    </reaction>
</comment>
<evidence type="ECO:0000259" key="10">
    <source>
        <dbReference type="PROSITE" id="PS51352"/>
    </source>
</evidence>
<comment type="caution">
    <text evidence="11">The sequence shown here is derived from an EMBL/GenBank/DDBJ whole genome shotgun (WGS) entry which is preliminary data.</text>
</comment>
<dbReference type="InterPro" id="IPR036249">
    <property type="entry name" value="Thioredoxin-like_sf"/>
</dbReference>
<dbReference type="GO" id="GO:0005783">
    <property type="term" value="C:endoplasmic reticulum"/>
    <property type="evidence" value="ECO:0007669"/>
    <property type="project" value="TreeGrafter"/>
</dbReference>
<evidence type="ECO:0000256" key="1">
    <source>
        <dbReference type="ARBA" id="ARBA00009796"/>
    </source>
</evidence>
<dbReference type="Pfam" id="PF10417">
    <property type="entry name" value="1-cysPrx_C"/>
    <property type="match status" value="1"/>
</dbReference>
<evidence type="ECO:0000313" key="11">
    <source>
        <dbReference type="EMBL" id="KAK6645229.1"/>
    </source>
</evidence>
<dbReference type="GO" id="GO:0008379">
    <property type="term" value="F:thioredoxin peroxidase activity"/>
    <property type="evidence" value="ECO:0007669"/>
    <property type="project" value="TreeGrafter"/>
</dbReference>
<evidence type="ECO:0000256" key="2">
    <source>
        <dbReference type="ARBA" id="ARBA00013017"/>
    </source>
</evidence>
<evidence type="ECO:0000256" key="4">
    <source>
        <dbReference type="ARBA" id="ARBA00022862"/>
    </source>
</evidence>
<dbReference type="FunFam" id="3.40.30.10:FF:000003">
    <property type="entry name" value="Peroxiredoxin 1"/>
    <property type="match status" value="1"/>
</dbReference>
<dbReference type="GO" id="GO:0008340">
    <property type="term" value="P:determination of adult lifespan"/>
    <property type="evidence" value="ECO:0007669"/>
    <property type="project" value="UniProtKB-ARBA"/>
</dbReference>
<feature type="domain" description="Thioredoxin" evidence="10">
    <location>
        <begin position="37"/>
        <end position="195"/>
    </location>
</feature>
<name>A0AAN8SFH9_POLSC</name>
<dbReference type="EC" id="1.11.1.24" evidence="2"/>
<dbReference type="InterPro" id="IPR000866">
    <property type="entry name" value="AhpC/TSA"/>
</dbReference>
<dbReference type="Proteomes" id="UP001372834">
    <property type="component" value="Unassembled WGS sequence"/>
</dbReference>
<evidence type="ECO:0000256" key="7">
    <source>
        <dbReference type="ARBA" id="ARBA00023284"/>
    </source>
</evidence>
<dbReference type="InterPro" id="IPR013766">
    <property type="entry name" value="Thioredoxin_domain"/>
</dbReference>
<evidence type="ECO:0000256" key="6">
    <source>
        <dbReference type="ARBA" id="ARBA00023157"/>
    </source>
</evidence>
<dbReference type="PANTHER" id="PTHR10681">
    <property type="entry name" value="THIOREDOXIN PEROXIDASE"/>
    <property type="match status" value="1"/>
</dbReference>
<dbReference type="GO" id="GO:0005829">
    <property type="term" value="C:cytosol"/>
    <property type="evidence" value="ECO:0007669"/>
    <property type="project" value="TreeGrafter"/>
</dbReference>
<evidence type="ECO:0000256" key="9">
    <source>
        <dbReference type="SAM" id="SignalP"/>
    </source>
</evidence>
<protein>
    <recommendedName>
        <fullName evidence="2">thioredoxin-dependent peroxiredoxin</fullName>
        <ecNumber evidence="2">1.11.1.24</ecNumber>
    </recommendedName>
</protein>
<dbReference type="GO" id="GO:0033554">
    <property type="term" value="P:cellular response to stress"/>
    <property type="evidence" value="ECO:0007669"/>
    <property type="project" value="TreeGrafter"/>
</dbReference>
<evidence type="ECO:0000256" key="8">
    <source>
        <dbReference type="ARBA" id="ARBA00049091"/>
    </source>
</evidence>
<accession>A0AAN8SFH9</accession>
<gene>
    <name evidence="11" type="primary">PRDX4</name>
    <name evidence="11" type="ORF">RUM43_001505</name>
</gene>
<keyword evidence="5" id="KW-0560">Oxidoreductase</keyword>
<dbReference type="GO" id="GO:0042744">
    <property type="term" value="P:hydrogen peroxide catabolic process"/>
    <property type="evidence" value="ECO:0007669"/>
    <property type="project" value="TreeGrafter"/>
</dbReference>
<dbReference type="InterPro" id="IPR050217">
    <property type="entry name" value="Peroxiredoxin"/>
</dbReference>
<dbReference type="Pfam" id="PF00578">
    <property type="entry name" value="AhpC-TSA"/>
    <property type="match status" value="1"/>
</dbReference>
<dbReference type="AlphaFoldDB" id="A0AAN8SFH9"/>
<dbReference type="GO" id="GO:0045454">
    <property type="term" value="P:cell redox homeostasis"/>
    <property type="evidence" value="ECO:0007669"/>
    <property type="project" value="TreeGrafter"/>
</dbReference>
<dbReference type="CDD" id="cd03015">
    <property type="entry name" value="PRX_Typ2cys"/>
    <property type="match status" value="1"/>
</dbReference>
<evidence type="ECO:0000313" key="12">
    <source>
        <dbReference type="Proteomes" id="UP001372834"/>
    </source>
</evidence>
<dbReference type="PROSITE" id="PS51352">
    <property type="entry name" value="THIOREDOXIN_2"/>
    <property type="match status" value="1"/>
</dbReference>
<dbReference type="Gene3D" id="3.40.30.10">
    <property type="entry name" value="Glutaredoxin"/>
    <property type="match status" value="1"/>
</dbReference>
<keyword evidence="7" id="KW-0676">Redox-active center</keyword>
<evidence type="ECO:0000256" key="3">
    <source>
        <dbReference type="ARBA" id="ARBA00022559"/>
    </source>
</evidence>
<dbReference type="PANTHER" id="PTHR10681:SF171">
    <property type="entry name" value="PEROXIREDOXIN 4"/>
    <property type="match status" value="1"/>
</dbReference>
<keyword evidence="9" id="KW-0732">Signal</keyword>
<feature type="signal peptide" evidence="9">
    <location>
        <begin position="1"/>
        <end position="19"/>
    </location>
</feature>
<dbReference type="EMBL" id="JAWJWE010000001">
    <property type="protein sequence ID" value="KAK6645229.1"/>
    <property type="molecule type" value="Genomic_DNA"/>
</dbReference>
<feature type="chain" id="PRO_5042960821" description="thioredoxin-dependent peroxiredoxin" evidence="9">
    <location>
        <begin position="20"/>
        <end position="235"/>
    </location>
</feature>
<proteinExistence type="inferred from homology"/>
<sequence length="235" mass="26589">MILFFPLCILLQLLLQASATDVNENINSSADKQWTKAVIQKKAPYWEGVAVVNGEFKTLKLTDFLGKYLVFMFYPLDFTFVCPTEILAFNDRRSEFEELNAEVVVCSVDSHFTHLAWTNTSRRDGGLGPVKIPMLSDLNRQISQDYGVYLPELGHTLRGLFIIDGRGILRQTTINDLPVGRSVDETLRLLQAFQFTDSHGEVCPANWKPGAETIIPHPIKKRSYFEKVNEDCSGN</sequence>
<reference evidence="11 12" key="1">
    <citation type="submission" date="2023-10" db="EMBL/GenBank/DDBJ databases">
        <title>Genomes of two closely related lineages of the louse Polyplax serrata with different host specificities.</title>
        <authorList>
            <person name="Martinu J."/>
            <person name="Tarabai H."/>
            <person name="Stefka J."/>
            <person name="Hypsa V."/>
        </authorList>
    </citation>
    <scope>NUCLEOTIDE SEQUENCE [LARGE SCALE GENOMIC DNA]</scope>
    <source>
        <strain evidence="11">HR10_N</strain>
    </source>
</reference>
<organism evidence="11 12">
    <name type="scientific">Polyplax serrata</name>
    <name type="common">Common mouse louse</name>
    <dbReference type="NCBI Taxonomy" id="468196"/>
    <lineage>
        <taxon>Eukaryota</taxon>
        <taxon>Metazoa</taxon>
        <taxon>Ecdysozoa</taxon>
        <taxon>Arthropoda</taxon>
        <taxon>Hexapoda</taxon>
        <taxon>Insecta</taxon>
        <taxon>Pterygota</taxon>
        <taxon>Neoptera</taxon>
        <taxon>Paraneoptera</taxon>
        <taxon>Psocodea</taxon>
        <taxon>Troctomorpha</taxon>
        <taxon>Phthiraptera</taxon>
        <taxon>Anoplura</taxon>
        <taxon>Polyplacidae</taxon>
        <taxon>Polyplax</taxon>
    </lineage>
</organism>
<dbReference type="GO" id="GO:0006979">
    <property type="term" value="P:response to oxidative stress"/>
    <property type="evidence" value="ECO:0007669"/>
    <property type="project" value="TreeGrafter"/>
</dbReference>
<comment type="similarity">
    <text evidence="1">Belongs to the peroxiredoxin family. AhpC/Prx1 subfamily.</text>
</comment>